<evidence type="ECO:0000313" key="2">
    <source>
        <dbReference type="EMBL" id="MBB6436608.1"/>
    </source>
</evidence>
<dbReference type="Proteomes" id="UP000540423">
    <property type="component" value="Unassembled WGS sequence"/>
</dbReference>
<name>A0A7X0HFM2_9ACTN</name>
<evidence type="ECO:0000259" key="1">
    <source>
        <dbReference type="Pfam" id="PF20469"/>
    </source>
</evidence>
<dbReference type="Pfam" id="PF20469">
    <property type="entry name" value="OLD-like_TOPRIM"/>
    <property type="match status" value="1"/>
</dbReference>
<organism evidence="2 3">
    <name type="scientific">Streptomyces candidus</name>
    <dbReference type="NCBI Taxonomy" id="67283"/>
    <lineage>
        <taxon>Bacteria</taxon>
        <taxon>Bacillati</taxon>
        <taxon>Actinomycetota</taxon>
        <taxon>Actinomycetes</taxon>
        <taxon>Kitasatosporales</taxon>
        <taxon>Streptomycetaceae</taxon>
        <taxon>Streptomyces</taxon>
    </lineage>
</organism>
<dbReference type="EMBL" id="JACHEM010000007">
    <property type="protein sequence ID" value="MBB6436608.1"/>
    <property type="molecule type" value="Genomic_DNA"/>
</dbReference>
<comment type="caution">
    <text evidence="2">The sequence shown here is derived from an EMBL/GenBank/DDBJ whole genome shotgun (WGS) entry which is preliminary data.</text>
</comment>
<sequence length="237" mass="25201">MDETKQLHEACGAGGADRASEVGRFRAAAVAWAAAGPGAHQAAGTARETAGSGHLRTVVLVEGVSDRAALEALARRRGRDLAAEGVCVVPLGGATSIGRFLALLGPQGLGLRIAGLCDAAETGFFRRALERAGLATPGTAEELERLGFYVCDADLEDELIRALGAEGVEQVARTEGDLRSLRTFRNQPAQRPRTVHQQLRRFMGTTSGRKQHYARAMVEALALERVPRPLDDLLARV</sequence>
<reference evidence="2 3" key="1">
    <citation type="submission" date="2020-08" db="EMBL/GenBank/DDBJ databases">
        <title>Genomic Encyclopedia of Type Strains, Phase IV (KMG-IV): sequencing the most valuable type-strain genomes for metagenomic binning, comparative biology and taxonomic classification.</title>
        <authorList>
            <person name="Goeker M."/>
        </authorList>
    </citation>
    <scope>NUCLEOTIDE SEQUENCE [LARGE SCALE GENOMIC DNA]</scope>
    <source>
        <strain evidence="2 3">DSM 40141</strain>
    </source>
</reference>
<accession>A0A7X0HFM2</accession>
<dbReference type="CDD" id="cd01026">
    <property type="entry name" value="TOPRIM_OLD"/>
    <property type="match status" value="1"/>
</dbReference>
<proteinExistence type="predicted"/>
<dbReference type="AlphaFoldDB" id="A0A7X0HFM2"/>
<keyword evidence="3" id="KW-1185">Reference proteome</keyword>
<evidence type="ECO:0000313" key="3">
    <source>
        <dbReference type="Proteomes" id="UP000540423"/>
    </source>
</evidence>
<feature type="domain" description="OLD protein-like TOPRIM" evidence="1">
    <location>
        <begin position="56"/>
        <end position="118"/>
    </location>
</feature>
<protein>
    <recommendedName>
        <fullName evidence="1">OLD protein-like TOPRIM domain-containing protein</fullName>
    </recommendedName>
</protein>
<dbReference type="InterPro" id="IPR034139">
    <property type="entry name" value="TOPRIM_OLD"/>
</dbReference>
<gene>
    <name evidence="2" type="ORF">HNQ79_003081</name>
</gene>